<protein>
    <submittedName>
        <fullName evidence="2">Uncharacterized protein</fullName>
    </submittedName>
</protein>
<evidence type="ECO:0000313" key="3">
    <source>
        <dbReference type="Proteomes" id="UP001168821"/>
    </source>
</evidence>
<proteinExistence type="predicted"/>
<gene>
    <name evidence="2" type="ORF">Zmor_000916</name>
</gene>
<dbReference type="AlphaFoldDB" id="A0AA38MNW0"/>
<accession>A0AA38MNW0</accession>
<comment type="caution">
    <text evidence="2">The sequence shown here is derived from an EMBL/GenBank/DDBJ whole genome shotgun (WGS) entry which is preliminary data.</text>
</comment>
<name>A0AA38MNW0_9CUCU</name>
<keyword evidence="3" id="KW-1185">Reference proteome</keyword>
<feature type="transmembrane region" description="Helical" evidence="1">
    <location>
        <begin position="21"/>
        <end position="43"/>
    </location>
</feature>
<evidence type="ECO:0000313" key="2">
    <source>
        <dbReference type="EMBL" id="KAJ3665420.1"/>
    </source>
</evidence>
<organism evidence="2 3">
    <name type="scientific">Zophobas morio</name>
    <dbReference type="NCBI Taxonomy" id="2755281"/>
    <lineage>
        <taxon>Eukaryota</taxon>
        <taxon>Metazoa</taxon>
        <taxon>Ecdysozoa</taxon>
        <taxon>Arthropoda</taxon>
        <taxon>Hexapoda</taxon>
        <taxon>Insecta</taxon>
        <taxon>Pterygota</taxon>
        <taxon>Neoptera</taxon>
        <taxon>Endopterygota</taxon>
        <taxon>Coleoptera</taxon>
        <taxon>Polyphaga</taxon>
        <taxon>Cucujiformia</taxon>
        <taxon>Tenebrionidae</taxon>
        <taxon>Zophobas</taxon>
    </lineage>
</organism>
<dbReference type="Proteomes" id="UP001168821">
    <property type="component" value="Unassembled WGS sequence"/>
</dbReference>
<dbReference type="EMBL" id="JALNTZ010000001">
    <property type="protein sequence ID" value="KAJ3665420.1"/>
    <property type="molecule type" value="Genomic_DNA"/>
</dbReference>
<evidence type="ECO:0000256" key="1">
    <source>
        <dbReference type="SAM" id="Phobius"/>
    </source>
</evidence>
<reference evidence="2" key="1">
    <citation type="journal article" date="2023" name="G3 (Bethesda)">
        <title>Whole genome assemblies of Zophobas morio and Tenebrio molitor.</title>
        <authorList>
            <person name="Kaur S."/>
            <person name="Stinson S.A."/>
            <person name="diCenzo G.C."/>
        </authorList>
    </citation>
    <scope>NUCLEOTIDE SEQUENCE</scope>
    <source>
        <strain evidence="2">QUZm001</strain>
    </source>
</reference>
<feature type="transmembrane region" description="Helical" evidence="1">
    <location>
        <begin position="49"/>
        <end position="73"/>
    </location>
</feature>
<sequence>MMSSTQKIRHLHILDRGNPILVLPWLIVTFPVFVFVSYCTLKYSRFTYLAQLIFNIFFICLGWCLWLTVFQFLRHSRDVNRKPQKT</sequence>
<keyword evidence="1" id="KW-0812">Transmembrane</keyword>
<keyword evidence="1" id="KW-1133">Transmembrane helix</keyword>
<keyword evidence="1" id="KW-0472">Membrane</keyword>